<dbReference type="SUPFAM" id="SSF53649">
    <property type="entry name" value="Alkaline phosphatase-like"/>
    <property type="match status" value="1"/>
</dbReference>
<dbReference type="EMBL" id="AGUD01000262">
    <property type="protein sequence ID" value="EHN09649.1"/>
    <property type="molecule type" value="Genomic_DNA"/>
</dbReference>
<dbReference type="Pfam" id="PF01663">
    <property type="entry name" value="Phosphodiest"/>
    <property type="match status" value="1"/>
</dbReference>
<dbReference type="Proteomes" id="UP000005143">
    <property type="component" value="Unassembled WGS sequence"/>
</dbReference>
<gene>
    <name evidence="1" type="ORF">PAI11_35260</name>
</gene>
<keyword evidence="2" id="KW-1185">Reference proteome</keyword>
<dbReference type="InterPro" id="IPR017850">
    <property type="entry name" value="Alkaline_phosphatase_core_sf"/>
</dbReference>
<protein>
    <recommendedName>
        <fullName evidence="3">Alkaline phosphatase family protein</fullName>
    </recommendedName>
</protein>
<dbReference type="Gene3D" id="3.40.720.10">
    <property type="entry name" value="Alkaline Phosphatase, subunit A"/>
    <property type="match status" value="1"/>
</dbReference>
<accession>H0E9K7</accession>
<dbReference type="InterPro" id="IPR002591">
    <property type="entry name" value="Phosphodiest/P_Trfase"/>
</dbReference>
<evidence type="ECO:0008006" key="3">
    <source>
        <dbReference type="Google" id="ProtNLM"/>
    </source>
</evidence>
<dbReference type="AlphaFoldDB" id="H0E9K7"/>
<evidence type="ECO:0000313" key="1">
    <source>
        <dbReference type="EMBL" id="EHN09649.1"/>
    </source>
</evidence>
<name>H0E9K7_9ACTN</name>
<reference evidence="1 2" key="1">
    <citation type="journal article" date="2013" name="Biodegradation">
        <title>Quantitative proteomic analysis of ibuprofen-degrading Patulibacter sp. strain I11.</title>
        <authorList>
            <person name="Almeida B."/>
            <person name="Kjeldal H."/>
            <person name="Lolas I."/>
            <person name="Knudsen A.D."/>
            <person name="Carvalho G."/>
            <person name="Nielsen K.L."/>
            <person name="Barreto Crespo M.T."/>
            <person name="Stensballe A."/>
            <person name="Nielsen J.L."/>
        </authorList>
    </citation>
    <scope>NUCLEOTIDE SEQUENCE [LARGE SCALE GENOMIC DNA]</scope>
    <source>
        <strain evidence="1 2">I11</strain>
    </source>
</reference>
<dbReference type="RefSeq" id="WP_007577691.1">
    <property type="nucleotide sequence ID" value="NZ_AGUD01000262.1"/>
</dbReference>
<comment type="caution">
    <text evidence="1">The sequence shown here is derived from an EMBL/GenBank/DDBJ whole genome shotgun (WGS) entry which is preliminary data.</text>
</comment>
<dbReference type="OrthoDB" id="2381338at2"/>
<organism evidence="1 2">
    <name type="scientific">Patulibacter medicamentivorans</name>
    <dbReference type="NCBI Taxonomy" id="1097667"/>
    <lineage>
        <taxon>Bacteria</taxon>
        <taxon>Bacillati</taxon>
        <taxon>Actinomycetota</taxon>
        <taxon>Thermoleophilia</taxon>
        <taxon>Solirubrobacterales</taxon>
        <taxon>Patulibacteraceae</taxon>
        <taxon>Patulibacter</taxon>
    </lineage>
</organism>
<proteinExistence type="predicted"/>
<sequence>MRRLVFAVVDGCDPGQLRQAIAAGDAPMLARAVAEGASHESVAAFPSVTPVCATALATGVRQDRHRIPSINWWDRSRERYVEYGSSFAASRKLGIVRQLADTVYNLNGRHLAPEVPTVFESLDDLGVRTAGTTFLVYRGRHRHELAKGTMMNRVASTAFRKPVLGPRELFYADLFSSRETGCRSQFGLPGVRDQHAGCVGAYLVEHDLVDFLLLSLPDNDTHSHKHGPDAQQQSIAAADAQLRRIADAAGGVDRFFSEWALVVASDHSHTLVERRADIRPAFEPFGITGSSGPRKGDRIAFCPASRAAMIYVLDPDQRERLLPDLVAAGRAVDGVELVVWRDHDGTGVISSGADAPTAGEIRFRPGDAVADERGGRWELSGDLAIVGAEVRDGVVRSASHPDPLGRCWSALRCVNSGDVLLSASAGVEFPDWGGIDHVGGGSHGSLRAEDSVGILVHCGLDGQDGGGVDGRAIPPGAPAAWSIEDATPLILRHFAAQLADDRDRPR</sequence>
<evidence type="ECO:0000313" key="2">
    <source>
        <dbReference type="Proteomes" id="UP000005143"/>
    </source>
</evidence>